<protein>
    <submittedName>
        <fullName evidence="1">DUF4019 domain-containing protein</fullName>
    </submittedName>
</protein>
<accession>A0AAJ5X797</accession>
<reference evidence="1" key="1">
    <citation type="submission" date="2023-03" db="EMBL/GenBank/DDBJ databases">
        <title>Andean soil-derived lignocellulolytic bacterial consortium as a source of novel taxa and putative plastic-active enzymes.</title>
        <authorList>
            <person name="Diaz-Garcia L."/>
            <person name="Chuvochina M."/>
            <person name="Feuerriegel G."/>
            <person name="Bunk B."/>
            <person name="Sproer C."/>
            <person name="Streit W.R."/>
            <person name="Rodriguez L.M."/>
            <person name="Overmann J."/>
            <person name="Jimenez D.J."/>
        </authorList>
    </citation>
    <scope>NUCLEOTIDE SEQUENCE</scope>
    <source>
        <strain evidence="1">MAG 26</strain>
    </source>
</reference>
<proteinExistence type="predicted"/>
<dbReference type="InterPro" id="IPR025091">
    <property type="entry name" value="DUF4019"/>
</dbReference>
<dbReference type="Proteomes" id="UP001218362">
    <property type="component" value="Chromosome"/>
</dbReference>
<dbReference type="KEGG" id="acob:P0Y56_03220"/>
<dbReference type="PROSITE" id="PS51257">
    <property type="entry name" value="PROKAR_LIPOPROTEIN"/>
    <property type="match status" value="1"/>
</dbReference>
<name>A0AAJ5X797_9SPHN</name>
<dbReference type="AlphaFoldDB" id="A0AAJ5X797"/>
<evidence type="ECO:0000313" key="2">
    <source>
        <dbReference type="Proteomes" id="UP001218362"/>
    </source>
</evidence>
<gene>
    <name evidence="1" type="ORF">P0Y56_03220</name>
</gene>
<dbReference type="Pfam" id="PF13211">
    <property type="entry name" value="DUF4019"/>
    <property type="match status" value="1"/>
</dbReference>
<sequence>MTAMFRTSIALAFAALLASCGMKQSMEESAAEIGHFHASLDRQAYDEIWRTTSSEFRKASTQADFEKLLAAVHRKLGAVGKSDRQGWQAGNTNGVSTTVVTMKTTFAKGDGAETFTYIREGKDLKLLGYNIQSAALTYN</sequence>
<dbReference type="EMBL" id="CP119316">
    <property type="protein sequence ID" value="WEK47309.1"/>
    <property type="molecule type" value="Genomic_DNA"/>
</dbReference>
<evidence type="ECO:0000313" key="1">
    <source>
        <dbReference type="EMBL" id="WEK47309.1"/>
    </source>
</evidence>
<organism evidence="1 2">
    <name type="scientific">Candidatus Andeanibacterium colombiense</name>
    <dbReference type="NCBI Taxonomy" id="3121345"/>
    <lineage>
        <taxon>Bacteria</taxon>
        <taxon>Pseudomonadati</taxon>
        <taxon>Pseudomonadota</taxon>
        <taxon>Alphaproteobacteria</taxon>
        <taxon>Sphingomonadales</taxon>
        <taxon>Sphingomonadaceae</taxon>
        <taxon>Candidatus Andeanibacterium</taxon>
    </lineage>
</organism>